<gene>
    <name evidence="2" type="ORF">A1O3_06553</name>
</gene>
<dbReference type="HOGENOM" id="CLU_142357_0_0_1"/>
<feature type="region of interest" description="Disordered" evidence="1">
    <location>
        <begin position="1"/>
        <end position="121"/>
    </location>
</feature>
<evidence type="ECO:0000313" key="3">
    <source>
        <dbReference type="Proteomes" id="UP000019478"/>
    </source>
</evidence>
<protein>
    <submittedName>
        <fullName evidence="2">Uncharacterized protein</fullName>
    </submittedName>
</protein>
<organism evidence="2 3">
    <name type="scientific">Capronia epimyces CBS 606.96</name>
    <dbReference type="NCBI Taxonomy" id="1182542"/>
    <lineage>
        <taxon>Eukaryota</taxon>
        <taxon>Fungi</taxon>
        <taxon>Dikarya</taxon>
        <taxon>Ascomycota</taxon>
        <taxon>Pezizomycotina</taxon>
        <taxon>Eurotiomycetes</taxon>
        <taxon>Chaetothyriomycetidae</taxon>
        <taxon>Chaetothyriales</taxon>
        <taxon>Herpotrichiellaceae</taxon>
        <taxon>Capronia</taxon>
    </lineage>
</organism>
<dbReference type="GeneID" id="19170661"/>
<dbReference type="AlphaFoldDB" id="W9XR80"/>
<dbReference type="RefSeq" id="XP_007734861.1">
    <property type="nucleotide sequence ID" value="XM_007736671.1"/>
</dbReference>
<dbReference type="Proteomes" id="UP000019478">
    <property type="component" value="Unassembled WGS sequence"/>
</dbReference>
<sequence length="121" mass="12848">MVKDDNNKPFKAAAQSNPTALGDPVSLEPEQTAPSPNGVDRPQAKEGQAQTQTPTHDRKQDGPGTKSLKDMAKHDLDEAKKGNRSMLGDPVSLKAETADADPVKDDAMGGITGNKERDSKL</sequence>
<dbReference type="EMBL" id="AMGY01000005">
    <property type="protein sequence ID" value="EXJ82738.1"/>
    <property type="molecule type" value="Genomic_DNA"/>
</dbReference>
<dbReference type="OrthoDB" id="5234213at2759"/>
<keyword evidence="3" id="KW-1185">Reference proteome</keyword>
<name>W9XR80_9EURO</name>
<reference evidence="2 3" key="1">
    <citation type="submission" date="2013-03" db="EMBL/GenBank/DDBJ databases">
        <title>The Genome Sequence of Capronia epimyces CBS 606.96.</title>
        <authorList>
            <consortium name="The Broad Institute Genomics Platform"/>
            <person name="Cuomo C."/>
            <person name="de Hoog S."/>
            <person name="Gorbushina A."/>
            <person name="Walker B."/>
            <person name="Young S.K."/>
            <person name="Zeng Q."/>
            <person name="Gargeya S."/>
            <person name="Fitzgerald M."/>
            <person name="Haas B."/>
            <person name="Abouelleil A."/>
            <person name="Allen A.W."/>
            <person name="Alvarado L."/>
            <person name="Arachchi H.M."/>
            <person name="Berlin A.M."/>
            <person name="Chapman S.B."/>
            <person name="Gainer-Dewar J."/>
            <person name="Goldberg J."/>
            <person name="Griggs A."/>
            <person name="Gujja S."/>
            <person name="Hansen M."/>
            <person name="Howarth C."/>
            <person name="Imamovic A."/>
            <person name="Ireland A."/>
            <person name="Larimer J."/>
            <person name="McCowan C."/>
            <person name="Murphy C."/>
            <person name="Pearson M."/>
            <person name="Poon T.W."/>
            <person name="Priest M."/>
            <person name="Roberts A."/>
            <person name="Saif S."/>
            <person name="Shea T."/>
            <person name="Sisk P."/>
            <person name="Sykes S."/>
            <person name="Wortman J."/>
            <person name="Nusbaum C."/>
            <person name="Birren B."/>
        </authorList>
    </citation>
    <scope>NUCLEOTIDE SEQUENCE [LARGE SCALE GENOMIC DNA]</scope>
    <source>
        <strain evidence="2 3">CBS 606.96</strain>
    </source>
</reference>
<comment type="caution">
    <text evidence="2">The sequence shown here is derived from an EMBL/GenBank/DDBJ whole genome shotgun (WGS) entry which is preliminary data.</text>
</comment>
<feature type="compositionally biased region" description="Basic and acidic residues" evidence="1">
    <location>
        <begin position="55"/>
        <end position="81"/>
    </location>
</feature>
<evidence type="ECO:0000256" key="1">
    <source>
        <dbReference type="SAM" id="MobiDB-lite"/>
    </source>
</evidence>
<accession>W9XR80</accession>
<proteinExistence type="predicted"/>
<evidence type="ECO:0000313" key="2">
    <source>
        <dbReference type="EMBL" id="EXJ82738.1"/>
    </source>
</evidence>